<dbReference type="AlphaFoldDB" id="A0A517MFU2"/>
<dbReference type="InterPro" id="IPR047324">
    <property type="entry name" value="LbH_gamma_CA-like"/>
</dbReference>
<dbReference type="KEGG" id="rml:FF011L_25280"/>
<dbReference type="InterPro" id="IPR050484">
    <property type="entry name" value="Transf_Hexapept/Carb_Anhydrase"/>
</dbReference>
<evidence type="ECO:0000313" key="2">
    <source>
        <dbReference type="Proteomes" id="UP000320672"/>
    </source>
</evidence>
<organism evidence="1 2">
    <name type="scientific">Roseimaritima multifibrata</name>
    <dbReference type="NCBI Taxonomy" id="1930274"/>
    <lineage>
        <taxon>Bacteria</taxon>
        <taxon>Pseudomonadati</taxon>
        <taxon>Planctomycetota</taxon>
        <taxon>Planctomycetia</taxon>
        <taxon>Pirellulales</taxon>
        <taxon>Pirellulaceae</taxon>
        <taxon>Roseimaritima</taxon>
    </lineage>
</organism>
<accession>A0A517MFU2</accession>
<dbReference type="OrthoDB" id="9803036at2"/>
<dbReference type="Pfam" id="PF00132">
    <property type="entry name" value="Hexapep"/>
    <property type="match status" value="1"/>
</dbReference>
<dbReference type="InterPro" id="IPR001451">
    <property type="entry name" value="Hexapep"/>
</dbReference>
<dbReference type="Gene3D" id="2.160.10.10">
    <property type="entry name" value="Hexapeptide repeat proteins"/>
    <property type="match status" value="1"/>
</dbReference>
<proteinExistence type="predicted"/>
<sequence length="177" mass="18640">MTIYQLGEKCPKIDPSAYIAAEATIIGDVEIAADANVWPGAVARGDVEPIRIGARSSVQDNVVMHTDPGFPLHIGEDATIGHQATLHGCTIGRGALVGMQAVVLNGAEIGEGSLVAAGALVTEGKSFPAHSLILGSPAKVARPLREDEIKNIQALAARYVERGRDYRENLKPVTPQE</sequence>
<protein>
    <submittedName>
        <fullName evidence="1">Acetyltransferase</fullName>
        <ecNumber evidence="1">2.3.1.-</ecNumber>
    </submittedName>
</protein>
<dbReference type="PANTHER" id="PTHR13061">
    <property type="entry name" value="DYNACTIN SUBUNIT P25"/>
    <property type="match status" value="1"/>
</dbReference>
<dbReference type="InterPro" id="IPR011004">
    <property type="entry name" value="Trimer_LpxA-like_sf"/>
</dbReference>
<evidence type="ECO:0000313" key="1">
    <source>
        <dbReference type="EMBL" id="QDS93755.1"/>
    </source>
</evidence>
<dbReference type="Proteomes" id="UP000320672">
    <property type="component" value="Chromosome"/>
</dbReference>
<dbReference type="EMBL" id="CP036262">
    <property type="protein sequence ID" value="QDS93755.1"/>
    <property type="molecule type" value="Genomic_DNA"/>
</dbReference>
<keyword evidence="1" id="KW-0012">Acyltransferase</keyword>
<name>A0A517MFU2_9BACT</name>
<dbReference type="SUPFAM" id="SSF51161">
    <property type="entry name" value="Trimeric LpxA-like enzymes"/>
    <property type="match status" value="1"/>
</dbReference>
<dbReference type="RefSeq" id="WP_145351856.1">
    <property type="nucleotide sequence ID" value="NZ_CP036262.1"/>
</dbReference>
<dbReference type="PANTHER" id="PTHR13061:SF29">
    <property type="entry name" value="GAMMA CARBONIC ANHYDRASE-LIKE 1, MITOCHONDRIAL-RELATED"/>
    <property type="match status" value="1"/>
</dbReference>
<dbReference type="EC" id="2.3.1.-" evidence="1"/>
<keyword evidence="2" id="KW-1185">Reference proteome</keyword>
<reference evidence="1 2" key="1">
    <citation type="submission" date="2019-02" db="EMBL/GenBank/DDBJ databases">
        <title>Deep-cultivation of Planctomycetes and their phenomic and genomic characterization uncovers novel biology.</title>
        <authorList>
            <person name="Wiegand S."/>
            <person name="Jogler M."/>
            <person name="Boedeker C."/>
            <person name="Pinto D."/>
            <person name="Vollmers J."/>
            <person name="Rivas-Marin E."/>
            <person name="Kohn T."/>
            <person name="Peeters S.H."/>
            <person name="Heuer A."/>
            <person name="Rast P."/>
            <person name="Oberbeckmann S."/>
            <person name="Bunk B."/>
            <person name="Jeske O."/>
            <person name="Meyerdierks A."/>
            <person name="Storesund J.E."/>
            <person name="Kallscheuer N."/>
            <person name="Luecker S."/>
            <person name="Lage O.M."/>
            <person name="Pohl T."/>
            <person name="Merkel B.J."/>
            <person name="Hornburger P."/>
            <person name="Mueller R.-W."/>
            <person name="Bruemmer F."/>
            <person name="Labrenz M."/>
            <person name="Spormann A.M."/>
            <person name="Op den Camp H."/>
            <person name="Overmann J."/>
            <person name="Amann R."/>
            <person name="Jetten M.S.M."/>
            <person name="Mascher T."/>
            <person name="Medema M.H."/>
            <person name="Devos D.P."/>
            <person name="Kaster A.-K."/>
            <person name="Ovreas L."/>
            <person name="Rohde M."/>
            <person name="Galperin M.Y."/>
            <person name="Jogler C."/>
        </authorList>
    </citation>
    <scope>NUCLEOTIDE SEQUENCE [LARGE SCALE GENOMIC DNA]</scope>
    <source>
        <strain evidence="1 2">FF011L</strain>
    </source>
</reference>
<gene>
    <name evidence="1" type="ORF">FF011L_25280</name>
</gene>
<dbReference type="GO" id="GO:0016746">
    <property type="term" value="F:acyltransferase activity"/>
    <property type="evidence" value="ECO:0007669"/>
    <property type="project" value="UniProtKB-KW"/>
</dbReference>
<keyword evidence="1" id="KW-0808">Transferase</keyword>
<dbReference type="CDD" id="cd04645">
    <property type="entry name" value="LbH_gamma_CA_like"/>
    <property type="match status" value="1"/>
</dbReference>